<evidence type="ECO:0000256" key="4">
    <source>
        <dbReference type="ARBA" id="ARBA00022692"/>
    </source>
</evidence>
<dbReference type="InterPro" id="IPR017850">
    <property type="entry name" value="Alkaline_phosphatase_core_sf"/>
</dbReference>
<accession>A0ABW4J8T0</accession>
<reference evidence="10" key="1">
    <citation type="journal article" date="2019" name="Int. J. Syst. Evol. Microbiol.">
        <title>The Global Catalogue of Microorganisms (GCM) 10K type strain sequencing project: providing services to taxonomists for standard genome sequencing and annotation.</title>
        <authorList>
            <consortium name="The Broad Institute Genomics Platform"/>
            <consortium name="The Broad Institute Genome Sequencing Center for Infectious Disease"/>
            <person name="Wu L."/>
            <person name="Ma J."/>
        </authorList>
    </citation>
    <scope>NUCLEOTIDE SEQUENCE [LARGE SCALE GENOMIC DNA]</scope>
    <source>
        <strain evidence="10">CCM 8896</strain>
    </source>
</reference>
<evidence type="ECO:0000256" key="7">
    <source>
        <dbReference type="SAM" id="Phobius"/>
    </source>
</evidence>
<comment type="caution">
    <text evidence="9">The sequence shown here is derived from an EMBL/GenBank/DDBJ whole genome shotgun (WGS) entry which is preliminary data.</text>
</comment>
<organism evidence="9 10">
    <name type="scientific">Agrilactobacillus yilanensis</name>
    <dbReference type="NCBI Taxonomy" id="2485997"/>
    <lineage>
        <taxon>Bacteria</taxon>
        <taxon>Bacillati</taxon>
        <taxon>Bacillota</taxon>
        <taxon>Bacilli</taxon>
        <taxon>Lactobacillales</taxon>
        <taxon>Lactobacillaceae</taxon>
        <taxon>Agrilactobacillus</taxon>
    </lineage>
</organism>
<evidence type="ECO:0000313" key="10">
    <source>
        <dbReference type="Proteomes" id="UP001597267"/>
    </source>
</evidence>
<dbReference type="InterPro" id="IPR050448">
    <property type="entry name" value="OpgB/LTA_synthase_biosynth"/>
</dbReference>
<name>A0ABW4J8T0_9LACO</name>
<feature type="transmembrane region" description="Helical" evidence="7">
    <location>
        <begin position="71"/>
        <end position="89"/>
    </location>
</feature>
<proteinExistence type="predicted"/>
<comment type="pathway">
    <text evidence="2">Cell wall biogenesis; lipoteichoic acid biosynthesis.</text>
</comment>
<evidence type="ECO:0000313" key="9">
    <source>
        <dbReference type="EMBL" id="MFD1672033.1"/>
    </source>
</evidence>
<dbReference type="GO" id="GO:0016740">
    <property type="term" value="F:transferase activity"/>
    <property type="evidence" value="ECO:0007669"/>
    <property type="project" value="UniProtKB-KW"/>
</dbReference>
<comment type="subcellular location">
    <subcellularLocation>
        <location evidence="1">Cell membrane</location>
        <topology evidence="1">Multi-pass membrane protein</topology>
    </subcellularLocation>
</comment>
<dbReference type="EMBL" id="JBHTOP010000022">
    <property type="protein sequence ID" value="MFD1672033.1"/>
    <property type="molecule type" value="Genomic_DNA"/>
</dbReference>
<keyword evidence="10" id="KW-1185">Reference proteome</keyword>
<feature type="transmembrane region" description="Helical" evidence="7">
    <location>
        <begin position="148"/>
        <end position="166"/>
    </location>
</feature>
<keyword evidence="9" id="KW-0808">Transferase</keyword>
<evidence type="ECO:0000259" key="8">
    <source>
        <dbReference type="Pfam" id="PF00884"/>
    </source>
</evidence>
<evidence type="ECO:0000256" key="2">
    <source>
        <dbReference type="ARBA" id="ARBA00004936"/>
    </source>
</evidence>
<dbReference type="CDD" id="cd16015">
    <property type="entry name" value="LTA_synthase"/>
    <property type="match status" value="1"/>
</dbReference>
<evidence type="ECO:0000256" key="6">
    <source>
        <dbReference type="ARBA" id="ARBA00023136"/>
    </source>
</evidence>
<feature type="domain" description="Sulfatase N-terminal" evidence="8">
    <location>
        <begin position="247"/>
        <end position="517"/>
    </location>
</feature>
<evidence type="ECO:0000256" key="5">
    <source>
        <dbReference type="ARBA" id="ARBA00022989"/>
    </source>
</evidence>
<evidence type="ECO:0000256" key="3">
    <source>
        <dbReference type="ARBA" id="ARBA00022475"/>
    </source>
</evidence>
<feature type="transmembrane region" description="Helical" evidence="7">
    <location>
        <begin position="109"/>
        <end position="136"/>
    </location>
</feature>
<dbReference type="SUPFAM" id="SSF53649">
    <property type="entry name" value="Alkaline phosphatase-like"/>
    <property type="match status" value="1"/>
</dbReference>
<dbReference type="PANTHER" id="PTHR47371">
    <property type="entry name" value="LIPOTEICHOIC ACID SYNTHASE"/>
    <property type="match status" value="1"/>
</dbReference>
<dbReference type="Gene3D" id="3.40.720.10">
    <property type="entry name" value="Alkaline Phosphatase, subunit A"/>
    <property type="match status" value="1"/>
</dbReference>
<dbReference type="InterPro" id="IPR000917">
    <property type="entry name" value="Sulfatase_N"/>
</dbReference>
<protein>
    <submittedName>
        <fullName evidence="9">LTA synthase family protein</fullName>
        <ecNumber evidence="9">2.7.8.-</ecNumber>
    </submittedName>
</protein>
<dbReference type="Proteomes" id="UP001597267">
    <property type="component" value="Unassembled WGS sequence"/>
</dbReference>
<dbReference type="PANTHER" id="PTHR47371:SF3">
    <property type="entry name" value="PHOSPHOGLYCEROL TRANSFERASE I"/>
    <property type="match status" value="1"/>
</dbReference>
<keyword evidence="6 7" id="KW-0472">Membrane</keyword>
<keyword evidence="3" id="KW-1003">Cell membrane</keyword>
<keyword evidence="4 7" id="KW-0812">Transmembrane</keyword>
<keyword evidence="5 7" id="KW-1133">Transmembrane helix</keyword>
<gene>
    <name evidence="9" type="ORF">ACFQ5M_07995</name>
</gene>
<evidence type="ECO:0000256" key="1">
    <source>
        <dbReference type="ARBA" id="ARBA00004651"/>
    </source>
</evidence>
<dbReference type="RefSeq" id="WP_125715212.1">
    <property type="nucleotide sequence ID" value="NZ_JBHTOP010000022.1"/>
</dbReference>
<sequence>MQKKIFKLGQVFLVSALSYYIVFFSSFNTFQEAQPFFGFLFGLQILTFIFVIGFYLLLLSLTNRNWLSTTLILLLAVIFGFVNHTKLTLRNEPFLPSDLGMITSLPELIHMITLKALLLIILAVIAITGLCLLVFRKQRLKFFNTRRSRWRTLAVALLLCGGFFSISNSKSPVHNLGLALNNDPLYWDPVWGVKRNGPILNFVNYLNSDIMTEPSHYSKKTMLALQKRYQKKAQTTNKTRQTLKNTDVVLILSESFSDPTKVPGITLNQDPMPYTRQLLAENPSGTMISNGYGGGTANMEFQALTGLSMGNFAPSLITPYTQLVSKLNTVHTFNNDFTQSIALHPYNGGLYNRHAVLKKFGFSKFYTQDGPDYFPYKDVVQNNPYVSDQATYQATLDQINANQSGSTFYHVLTMQNHMPYLKKYYPDNPFKVSGDLSTSEKSQIETYANGVNLTDQANRYFLTALQKVKKNVIVIFYGDHLPGIYSHVNFKKYGVQMHETPYFIWSNHATLTKAKAPSTLGPYSFESTLANVANTKVSGYTALLTQVTNQLPIITTNMLSSGDPNNVKTNTQLVTATTKKLVRSKDLTAKQKKLLQDYRLVQYDLTAGQHYLSTAFTKP</sequence>
<feature type="transmembrane region" description="Helical" evidence="7">
    <location>
        <begin position="36"/>
        <end position="59"/>
    </location>
</feature>
<dbReference type="EC" id="2.7.8.-" evidence="9"/>
<feature type="transmembrane region" description="Helical" evidence="7">
    <location>
        <begin position="12"/>
        <end position="30"/>
    </location>
</feature>
<dbReference type="Pfam" id="PF00884">
    <property type="entry name" value="Sulfatase"/>
    <property type="match status" value="1"/>
</dbReference>